<sequence>MKRSLIVALAGATIALGTVASASAAPVNIADPALPAPLAAPGEAGATEATAVSPIAAAAGSADGSVSGSLAGSVGGSFGEPVGPDAITVLQIPANGIAVSGLVVPFPYNGTVNAEASGVPGETVFSAPLEGSVCSSSGFGFQLVRIGYTNVATGNAGSVDVQACNGLMGGPPDRVTARTGTGPVVFTVSVVGHPALPGFGGFIAP</sequence>
<organism evidence="2 3">
    <name type="scientific">Rhodococcus kronopolitis</name>
    <dbReference type="NCBI Taxonomy" id="1460226"/>
    <lineage>
        <taxon>Bacteria</taxon>
        <taxon>Bacillati</taxon>
        <taxon>Actinomycetota</taxon>
        <taxon>Actinomycetes</taxon>
        <taxon>Mycobacteriales</taxon>
        <taxon>Nocardiaceae</taxon>
        <taxon>Rhodococcus</taxon>
    </lineage>
</organism>
<dbReference type="Proteomes" id="UP001595914">
    <property type="component" value="Unassembled WGS sequence"/>
</dbReference>
<keyword evidence="3" id="KW-1185">Reference proteome</keyword>
<accession>A0ABV9FVF7</accession>
<evidence type="ECO:0000313" key="3">
    <source>
        <dbReference type="Proteomes" id="UP001595914"/>
    </source>
</evidence>
<proteinExistence type="predicted"/>
<gene>
    <name evidence="2" type="ORF">ACFO6S_12570</name>
</gene>
<dbReference type="EMBL" id="JBHSFO010000005">
    <property type="protein sequence ID" value="MFC4604522.1"/>
    <property type="molecule type" value="Genomic_DNA"/>
</dbReference>
<dbReference type="RefSeq" id="WP_378417397.1">
    <property type="nucleotide sequence ID" value="NZ_JBHSFO010000005.1"/>
</dbReference>
<protein>
    <recommendedName>
        <fullName evidence="4">MspA protein</fullName>
    </recommendedName>
</protein>
<evidence type="ECO:0000313" key="2">
    <source>
        <dbReference type="EMBL" id="MFC4604522.1"/>
    </source>
</evidence>
<evidence type="ECO:0000256" key="1">
    <source>
        <dbReference type="SAM" id="SignalP"/>
    </source>
</evidence>
<evidence type="ECO:0008006" key="4">
    <source>
        <dbReference type="Google" id="ProtNLM"/>
    </source>
</evidence>
<comment type="caution">
    <text evidence="2">The sequence shown here is derived from an EMBL/GenBank/DDBJ whole genome shotgun (WGS) entry which is preliminary data.</text>
</comment>
<name>A0ABV9FVF7_9NOCA</name>
<feature type="chain" id="PRO_5045692043" description="MspA protein" evidence="1">
    <location>
        <begin position="25"/>
        <end position="205"/>
    </location>
</feature>
<reference evidence="3" key="1">
    <citation type="journal article" date="2019" name="Int. J. Syst. Evol. Microbiol.">
        <title>The Global Catalogue of Microorganisms (GCM) 10K type strain sequencing project: providing services to taxonomists for standard genome sequencing and annotation.</title>
        <authorList>
            <consortium name="The Broad Institute Genomics Platform"/>
            <consortium name="The Broad Institute Genome Sequencing Center for Infectious Disease"/>
            <person name="Wu L."/>
            <person name="Ma J."/>
        </authorList>
    </citation>
    <scope>NUCLEOTIDE SEQUENCE [LARGE SCALE GENOMIC DNA]</scope>
    <source>
        <strain evidence="3">CCUG 54520</strain>
    </source>
</reference>
<keyword evidence="1" id="KW-0732">Signal</keyword>
<feature type="signal peptide" evidence="1">
    <location>
        <begin position="1"/>
        <end position="24"/>
    </location>
</feature>